<dbReference type="PANTHER" id="PTHR30565:SF9">
    <property type="entry name" value="PROTEIN YCIF"/>
    <property type="match status" value="1"/>
</dbReference>
<gene>
    <name evidence="1" type="ORF">C5O19_09050</name>
</gene>
<dbReference type="InterPro" id="IPR009078">
    <property type="entry name" value="Ferritin-like_SF"/>
</dbReference>
<dbReference type="EMBL" id="PTRA01000001">
    <property type="protein sequence ID" value="PQA61059.1"/>
    <property type="molecule type" value="Genomic_DNA"/>
</dbReference>
<dbReference type="Proteomes" id="UP000239590">
    <property type="component" value="Unassembled WGS sequence"/>
</dbReference>
<protein>
    <submittedName>
        <fullName evidence="1">Ferritin-like domain-containing protein</fullName>
    </submittedName>
</protein>
<sequence length="180" mass="20002">MKTTKKNNVASVSEQDSPALKELFVDGLKDIYWAEKHLAKALTKLAKAATSSDLKTAFETHKQETEVHVERLEKVFSMIDVKAVAKKCEAMEGLIKESETITEETEKGTMVRDCGLIMAAQKVEHYEIASYGSLRTLAEKLGYPEVADLLQTTLNEEGETDKKLTVIAEEYVNEEAATEA</sequence>
<dbReference type="CDD" id="cd07909">
    <property type="entry name" value="YciF"/>
    <property type="match status" value="1"/>
</dbReference>
<keyword evidence="2" id="KW-1185">Reference proteome</keyword>
<dbReference type="PANTHER" id="PTHR30565">
    <property type="entry name" value="PROTEIN YCIF"/>
    <property type="match status" value="1"/>
</dbReference>
<comment type="caution">
    <text evidence="1">The sequence shown here is derived from an EMBL/GenBank/DDBJ whole genome shotgun (WGS) entry which is preliminary data.</text>
</comment>
<dbReference type="OrthoDB" id="9795056at2"/>
<dbReference type="RefSeq" id="WP_104714016.1">
    <property type="nucleotide sequence ID" value="NZ_PTRA01000001.1"/>
</dbReference>
<dbReference type="SUPFAM" id="SSF47240">
    <property type="entry name" value="Ferritin-like"/>
    <property type="match status" value="1"/>
</dbReference>
<dbReference type="Pfam" id="PF05974">
    <property type="entry name" value="DUF892"/>
    <property type="match status" value="1"/>
</dbReference>
<evidence type="ECO:0000313" key="2">
    <source>
        <dbReference type="Proteomes" id="UP000239590"/>
    </source>
</evidence>
<dbReference type="InterPro" id="IPR012347">
    <property type="entry name" value="Ferritin-like"/>
</dbReference>
<name>A0A2S7ITQ4_9BACT</name>
<proteinExistence type="predicted"/>
<dbReference type="InterPro" id="IPR047114">
    <property type="entry name" value="YciF"/>
</dbReference>
<dbReference type="Gene3D" id="1.20.1260.10">
    <property type="match status" value="1"/>
</dbReference>
<reference evidence="2" key="1">
    <citation type="submission" date="2018-02" db="EMBL/GenBank/DDBJ databases">
        <title>Genome sequencing of Solimonas sp. HR-BB.</title>
        <authorList>
            <person name="Lee Y."/>
            <person name="Jeon C.O."/>
        </authorList>
    </citation>
    <scope>NUCLEOTIDE SEQUENCE [LARGE SCALE GENOMIC DNA]</scope>
    <source>
        <strain evidence="2">HR-U</strain>
    </source>
</reference>
<organism evidence="1 2">
    <name type="scientific">Siphonobacter curvatus</name>
    <dbReference type="NCBI Taxonomy" id="2094562"/>
    <lineage>
        <taxon>Bacteria</taxon>
        <taxon>Pseudomonadati</taxon>
        <taxon>Bacteroidota</taxon>
        <taxon>Cytophagia</taxon>
        <taxon>Cytophagales</taxon>
        <taxon>Cytophagaceae</taxon>
        <taxon>Siphonobacter</taxon>
    </lineage>
</organism>
<evidence type="ECO:0000313" key="1">
    <source>
        <dbReference type="EMBL" id="PQA61059.1"/>
    </source>
</evidence>
<dbReference type="InterPro" id="IPR010287">
    <property type="entry name" value="DUF892_YciF-like"/>
</dbReference>
<accession>A0A2S7ITQ4</accession>
<dbReference type="AlphaFoldDB" id="A0A2S7ITQ4"/>